<evidence type="ECO:0000313" key="1">
    <source>
        <dbReference type="EMBL" id="CAE6706823.1"/>
    </source>
</evidence>
<comment type="caution">
    <text evidence="1">The sequence shown here is derived from an EMBL/GenBank/DDBJ whole genome shotgun (WGS) entry which is preliminary data.</text>
</comment>
<sequence>MARKKVTISSSTRRAIREIFARLDYARLGPIYCDEGGDEFWKAKRGLCQRLGTRVANALLSRLTPGGASLYVGAGVAELPALAMETMELGRRVAACNLRRQEVQLLNRACAKYPIRVLHQDAGSVKGRVDHLWLVSVLNDPERFPELSALSYGQANPVTFDARKFIPQQRTVAMLVNRCLARLTVPGLVTTTVEEAVWVAEWCHRRGIPYRIEQQTFASPTVGDPLCFMWIG</sequence>
<keyword evidence="2" id="KW-1185">Reference proteome</keyword>
<proteinExistence type="predicted"/>
<dbReference type="Proteomes" id="UP000675880">
    <property type="component" value="Unassembled WGS sequence"/>
</dbReference>
<reference evidence="1 2" key="1">
    <citation type="submission" date="2021-02" db="EMBL/GenBank/DDBJ databases">
        <authorList>
            <person name="Han P."/>
        </authorList>
    </citation>
    <scope>NUCLEOTIDE SEQUENCE [LARGE SCALE GENOMIC DNA]</scope>
    <source>
        <strain evidence="1">Candidatus Nitrospira sp. ZN2</strain>
    </source>
</reference>
<gene>
    <name evidence="1" type="ORF">NSPZN2_11019</name>
</gene>
<evidence type="ECO:0000313" key="2">
    <source>
        <dbReference type="Proteomes" id="UP000675880"/>
    </source>
</evidence>
<organism evidence="1 2">
    <name type="scientific">Nitrospira defluvii</name>
    <dbReference type="NCBI Taxonomy" id="330214"/>
    <lineage>
        <taxon>Bacteria</taxon>
        <taxon>Pseudomonadati</taxon>
        <taxon>Nitrospirota</taxon>
        <taxon>Nitrospiria</taxon>
        <taxon>Nitrospirales</taxon>
        <taxon>Nitrospiraceae</taxon>
        <taxon>Nitrospira</taxon>
    </lineage>
</organism>
<protein>
    <submittedName>
        <fullName evidence="1">Uncharacterized protein</fullName>
    </submittedName>
</protein>
<name>A0ABM8QNJ9_9BACT</name>
<accession>A0ABM8QNJ9</accession>
<dbReference type="RefSeq" id="WP_213040818.1">
    <property type="nucleotide sequence ID" value="NZ_CAJNBJ010000001.1"/>
</dbReference>
<dbReference type="EMBL" id="CAJNBJ010000001">
    <property type="protein sequence ID" value="CAE6706823.1"/>
    <property type="molecule type" value="Genomic_DNA"/>
</dbReference>